<evidence type="ECO:0000313" key="3">
    <source>
        <dbReference type="EMBL" id="CAH0381163.1"/>
    </source>
</evidence>
<keyword evidence="4" id="KW-1185">Reference proteome</keyword>
<dbReference type="GO" id="GO:0097539">
    <property type="term" value="C:ciliary transition fiber"/>
    <property type="evidence" value="ECO:0007669"/>
    <property type="project" value="InterPro"/>
</dbReference>
<accession>A0A9N9ZZW2</accession>
<feature type="compositionally biased region" description="Polar residues" evidence="2">
    <location>
        <begin position="39"/>
        <end position="49"/>
    </location>
</feature>
<evidence type="ECO:0000313" key="4">
    <source>
        <dbReference type="Proteomes" id="UP001152759"/>
    </source>
</evidence>
<gene>
    <name evidence="3" type="ORF">BEMITA_LOCUS840</name>
</gene>
<evidence type="ECO:0000256" key="1">
    <source>
        <dbReference type="SAM" id="Coils"/>
    </source>
</evidence>
<dbReference type="Proteomes" id="UP001152759">
    <property type="component" value="Chromosome 1"/>
</dbReference>
<feature type="coiled-coil region" evidence="1">
    <location>
        <begin position="800"/>
        <end position="911"/>
    </location>
</feature>
<proteinExistence type="predicted"/>
<dbReference type="GO" id="GO:0060271">
    <property type="term" value="P:cilium assembly"/>
    <property type="evidence" value="ECO:0007669"/>
    <property type="project" value="InterPro"/>
</dbReference>
<feature type="compositionally biased region" description="Basic and acidic residues" evidence="2">
    <location>
        <begin position="285"/>
        <end position="294"/>
    </location>
</feature>
<dbReference type="PANTHER" id="PTHR33689:SF1">
    <property type="entry name" value="FAS-BINDING FACTOR 1"/>
    <property type="match status" value="1"/>
</dbReference>
<organism evidence="3 4">
    <name type="scientific">Bemisia tabaci</name>
    <name type="common">Sweetpotato whitefly</name>
    <name type="synonym">Aleurodes tabaci</name>
    <dbReference type="NCBI Taxonomy" id="7038"/>
    <lineage>
        <taxon>Eukaryota</taxon>
        <taxon>Metazoa</taxon>
        <taxon>Ecdysozoa</taxon>
        <taxon>Arthropoda</taxon>
        <taxon>Hexapoda</taxon>
        <taxon>Insecta</taxon>
        <taxon>Pterygota</taxon>
        <taxon>Neoptera</taxon>
        <taxon>Paraneoptera</taxon>
        <taxon>Hemiptera</taxon>
        <taxon>Sternorrhyncha</taxon>
        <taxon>Aleyrodoidea</taxon>
        <taxon>Aleyrodidae</taxon>
        <taxon>Aleyrodinae</taxon>
        <taxon>Bemisia</taxon>
    </lineage>
</organism>
<dbReference type="GO" id="GO:0036064">
    <property type="term" value="C:ciliary basal body"/>
    <property type="evidence" value="ECO:0007669"/>
    <property type="project" value="TreeGrafter"/>
</dbReference>
<reference evidence="3" key="1">
    <citation type="submission" date="2021-12" db="EMBL/GenBank/DDBJ databases">
        <authorList>
            <person name="King R."/>
        </authorList>
    </citation>
    <scope>NUCLEOTIDE SEQUENCE</scope>
</reference>
<evidence type="ECO:0000256" key="2">
    <source>
        <dbReference type="SAM" id="MobiDB-lite"/>
    </source>
</evidence>
<feature type="coiled-coil region" evidence="1">
    <location>
        <begin position="513"/>
        <end position="612"/>
    </location>
</feature>
<dbReference type="EMBL" id="OU963862">
    <property type="protein sequence ID" value="CAH0381163.1"/>
    <property type="molecule type" value="Genomic_DNA"/>
</dbReference>
<name>A0A9N9ZZW2_BEMTA</name>
<feature type="compositionally biased region" description="Basic and acidic residues" evidence="2">
    <location>
        <begin position="98"/>
        <end position="108"/>
    </location>
</feature>
<feature type="compositionally biased region" description="Polar residues" evidence="2">
    <location>
        <begin position="261"/>
        <end position="270"/>
    </location>
</feature>
<dbReference type="GO" id="GO:0005814">
    <property type="term" value="C:centriole"/>
    <property type="evidence" value="ECO:0007669"/>
    <property type="project" value="TreeGrafter"/>
</dbReference>
<dbReference type="PANTHER" id="PTHR33689">
    <property type="entry name" value="FAS-BINDING FACTOR 1"/>
    <property type="match status" value="1"/>
</dbReference>
<dbReference type="KEGG" id="btab:109041081"/>
<keyword evidence="1" id="KW-0175">Coiled coil</keyword>
<protein>
    <recommendedName>
        <fullName evidence="5">Fas-binding factor 1</fullName>
    </recommendedName>
</protein>
<sequence>MTSLFPKKSILEDFDESDPLADFSLSDDDFFDDPKTKPSIKNTPATKSDVQMDGQKPEERSKKIADLFGLEKDAESTEQAAETAKKDSASWLGLKSSPESETKKDPSAKNETTYSLGLNAEMKEPAGKLGGLGMSSETRRRRSEGLGIMKSAESKKSIFKSLDIPLETETSDPPKRVSFSDATKRGDADIFGGLGDMDDLLPDRTPDHSQDTKTTERLPASFELKDSEEKPPSVAPKDYVPSAGTPNRRPSFGRRRESETTPKMVTSFKSQFGLDDLDDPLAGLKPREPPEKRFNVKPPNEVVSNDPMSILGKEMPEFKDSAGIARRDQSQLPSWLTDQTSQGASVVSSGALTTSTMLVSTPVKDAVFSDTKESVQGDGISQVPTESHIKSAISLGEKAFVSEKTIQSLQQTHSQLLSVLKMQQQKEMMDSITTRQLAVLHKQEEQIEQLIQKHLQKQMEAEAIVEKQMQQINDIILVLMSQPDSGKPIMLDETVSKGKSEERADEAISPTEVLNLNRQILNLEDSMQHLEFENKKLQLQLEFAENRYKLELESVEKNLNYELQMSTKREEKLNKCLEQMETEYEEKLSKLKHNEIEQRNSYEEKISVLQNERLKDYQKLNEIQKSVLEQTFSFEAQSHFKDFGKLLRPTVYPINKPENEEELSEREEKLLVREKHLASMRDALKREKLALETQLESVANRSEALEMERLEEKLRFDTEMRQVRSERNSLEIEKRAWREEKDADLKQIENLKHQVESMRESTLKQQEALVREKLELASERAQVNAISKVHGASLSSAIDLAQAKAEMDGVVEAAKKAEKALEEEKQDLLEKKKQLINESWKLTEREQEVTMRENFVKQLLEESQRKKEEGLEALRRAKESEKAVNDGQTEIQEKINELEIQERNLMKERLEIARAWKELNRSRSQLEFLLPELTNEERQLLQPSTRQNQIDRNLIVYKLPAEREGDGFKPFTSSSSHFNFNVGQEYT</sequence>
<dbReference type="AlphaFoldDB" id="A0A9N9ZZW2"/>
<feature type="compositionally biased region" description="Basic and acidic residues" evidence="2">
    <location>
        <begin position="201"/>
        <end position="216"/>
    </location>
</feature>
<feature type="compositionally biased region" description="Basic and acidic residues" evidence="2">
    <location>
        <begin position="55"/>
        <end position="75"/>
    </location>
</feature>
<evidence type="ECO:0008006" key="5">
    <source>
        <dbReference type="Google" id="ProtNLM"/>
    </source>
</evidence>
<feature type="region of interest" description="Disordered" evidence="2">
    <location>
        <begin position="25"/>
        <end position="307"/>
    </location>
</feature>
<feature type="coiled-coil region" evidence="1">
    <location>
        <begin position="681"/>
        <end position="761"/>
    </location>
</feature>
<dbReference type="InterPro" id="IPR033561">
    <property type="entry name" value="FBF1"/>
</dbReference>
<dbReference type="GO" id="GO:0090162">
    <property type="term" value="P:establishment of epithelial cell polarity"/>
    <property type="evidence" value="ECO:0007669"/>
    <property type="project" value="InterPro"/>
</dbReference>